<dbReference type="Proteomes" id="UP000319732">
    <property type="component" value="Unassembled WGS sequence"/>
</dbReference>
<dbReference type="InterPro" id="IPR000312">
    <property type="entry name" value="Glycosyl_Trfase_fam3"/>
</dbReference>
<dbReference type="Gene3D" id="3.40.1030.10">
    <property type="entry name" value="Nucleoside phosphorylase/phosphoribosyltransferase catalytic domain"/>
    <property type="match status" value="1"/>
</dbReference>
<dbReference type="InterPro" id="IPR000053">
    <property type="entry name" value="Thymidine/pyrmidine_PPase"/>
</dbReference>
<dbReference type="PANTHER" id="PTHR10515:SF0">
    <property type="entry name" value="THYMIDINE PHOSPHORYLASE"/>
    <property type="match status" value="1"/>
</dbReference>
<dbReference type="AlphaFoldDB" id="A0A545TVB3"/>
<dbReference type="SUPFAM" id="SSF52418">
    <property type="entry name" value="Nucleoside phosphorylase/phosphoribosyltransferase catalytic domain"/>
    <property type="match status" value="1"/>
</dbReference>
<evidence type="ECO:0000256" key="1">
    <source>
        <dbReference type="ARBA" id="ARBA00022676"/>
    </source>
</evidence>
<evidence type="ECO:0000256" key="4">
    <source>
        <dbReference type="HAMAP-Rule" id="MF_00703"/>
    </source>
</evidence>
<dbReference type="RefSeq" id="WP_142903814.1">
    <property type="nucleotide sequence ID" value="NZ_ML660091.1"/>
</dbReference>
<dbReference type="GO" id="GO:0004645">
    <property type="term" value="F:1,4-alpha-oligoglucan phosphorylase activity"/>
    <property type="evidence" value="ECO:0007669"/>
    <property type="project" value="InterPro"/>
</dbReference>
<dbReference type="PANTHER" id="PTHR10515">
    <property type="entry name" value="THYMIDINE PHOSPHORYLASE"/>
    <property type="match status" value="1"/>
</dbReference>
<keyword evidence="1 4" id="KW-0328">Glycosyltransferase</keyword>
<dbReference type="Gene3D" id="3.90.1170.30">
    <property type="entry name" value="Pyrimidine nucleoside phosphorylase-like, C-terminal domain"/>
    <property type="match status" value="1"/>
</dbReference>
<dbReference type="GO" id="GO:0009032">
    <property type="term" value="F:thymidine phosphorylase activity"/>
    <property type="evidence" value="ECO:0007669"/>
    <property type="project" value="UniProtKB-UniRule"/>
</dbReference>
<dbReference type="Pfam" id="PF00591">
    <property type="entry name" value="Glycos_transf_3"/>
    <property type="match status" value="1"/>
</dbReference>
<dbReference type="SUPFAM" id="SSF54680">
    <property type="entry name" value="Pyrimidine nucleoside phosphorylase C-terminal domain"/>
    <property type="match status" value="1"/>
</dbReference>
<reference evidence="6 7" key="1">
    <citation type="submission" date="2019-06" db="EMBL/GenBank/DDBJ databases">
        <title>Whole genome sequence for Cellvibrionaceae sp. R142.</title>
        <authorList>
            <person name="Wang G."/>
        </authorList>
    </citation>
    <scope>NUCLEOTIDE SEQUENCE [LARGE SCALE GENOMIC DNA]</scope>
    <source>
        <strain evidence="6 7">R142</strain>
    </source>
</reference>
<feature type="domain" description="Pyrimidine nucleoside phosphorylase C-terminal" evidence="5">
    <location>
        <begin position="432"/>
        <end position="498"/>
    </location>
</feature>
<keyword evidence="7" id="KW-1185">Reference proteome</keyword>
<dbReference type="OrthoDB" id="341217at2"/>
<proteinExistence type="inferred from homology"/>
<protein>
    <recommendedName>
        <fullName evidence="4">Putative thymidine phosphorylase</fullName>
        <ecNumber evidence="4">2.4.2.4</ecNumber>
    </recommendedName>
    <alternativeName>
        <fullName evidence="4">TdRPase</fullName>
    </alternativeName>
</protein>
<dbReference type="NCBIfam" id="TIGR02645">
    <property type="entry name" value="ARCH_P_rylase"/>
    <property type="match status" value="1"/>
</dbReference>
<evidence type="ECO:0000256" key="2">
    <source>
        <dbReference type="ARBA" id="ARBA00022679"/>
    </source>
</evidence>
<evidence type="ECO:0000313" key="6">
    <source>
        <dbReference type="EMBL" id="TQV81153.1"/>
    </source>
</evidence>
<accession>A0A545TVB3</accession>
<keyword evidence="2 4" id="KW-0808">Transferase</keyword>
<dbReference type="HAMAP" id="MF_00703">
    <property type="entry name" value="Thymid_phosp_2"/>
    <property type="match status" value="1"/>
</dbReference>
<evidence type="ECO:0000259" key="5">
    <source>
        <dbReference type="SMART" id="SM00941"/>
    </source>
</evidence>
<dbReference type="InterPro" id="IPR036566">
    <property type="entry name" value="PYNP-like_C_sf"/>
</dbReference>
<dbReference type="Gene3D" id="1.20.970.50">
    <property type="match status" value="1"/>
</dbReference>
<dbReference type="InterPro" id="IPR028579">
    <property type="entry name" value="Thym_Pase_Put"/>
</dbReference>
<dbReference type="NCBIfam" id="NF003338">
    <property type="entry name" value="PRK04350.1"/>
    <property type="match status" value="1"/>
</dbReference>
<dbReference type="EC" id="2.4.2.4" evidence="4"/>
<organism evidence="6 7">
    <name type="scientific">Exilibacterium tricleocarpae</name>
    <dbReference type="NCBI Taxonomy" id="2591008"/>
    <lineage>
        <taxon>Bacteria</taxon>
        <taxon>Pseudomonadati</taxon>
        <taxon>Pseudomonadota</taxon>
        <taxon>Gammaproteobacteria</taxon>
        <taxon>Cellvibrionales</taxon>
        <taxon>Cellvibrionaceae</taxon>
        <taxon>Exilibacterium</taxon>
    </lineage>
</organism>
<dbReference type="GO" id="GO:0006206">
    <property type="term" value="P:pyrimidine nucleobase metabolic process"/>
    <property type="evidence" value="ECO:0007669"/>
    <property type="project" value="InterPro"/>
</dbReference>
<dbReference type="Pfam" id="PF07831">
    <property type="entry name" value="PYNP_C"/>
    <property type="match status" value="1"/>
</dbReference>
<dbReference type="InterPro" id="IPR017459">
    <property type="entry name" value="Glycosyl_Trfase_fam3_N_dom"/>
</dbReference>
<dbReference type="InterPro" id="IPR013466">
    <property type="entry name" value="Thymidine/AMP_Pase"/>
</dbReference>
<evidence type="ECO:0000313" key="7">
    <source>
        <dbReference type="Proteomes" id="UP000319732"/>
    </source>
</evidence>
<name>A0A545TVB3_9GAMM</name>
<evidence type="ECO:0000256" key="3">
    <source>
        <dbReference type="ARBA" id="ARBA00048550"/>
    </source>
</evidence>
<dbReference type="GO" id="GO:0006213">
    <property type="term" value="P:pyrimidine nucleoside metabolic process"/>
    <property type="evidence" value="ECO:0007669"/>
    <property type="project" value="InterPro"/>
</dbReference>
<dbReference type="InterPro" id="IPR013102">
    <property type="entry name" value="PYNP_C"/>
</dbReference>
<comment type="catalytic activity">
    <reaction evidence="3 4">
        <text>thymidine + phosphate = 2-deoxy-alpha-D-ribose 1-phosphate + thymine</text>
        <dbReference type="Rhea" id="RHEA:16037"/>
        <dbReference type="ChEBI" id="CHEBI:17748"/>
        <dbReference type="ChEBI" id="CHEBI:17821"/>
        <dbReference type="ChEBI" id="CHEBI:43474"/>
        <dbReference type="ChEBI" id="CHEBI:57259"/>
        <dbReference type="EC" id="2.4.2.4"/>
    </reaction>
</comment>
<comment type="caution">
    <text evidence="6">The sequence shown here is derived from an EMBL/GenBank/DDBJ whole genome shotgun (WGS) entry which is preliminary data.</text>
</comment>
<dbReference type="SMART" id="SM00941">
    <property type="entry name" value="PYNP_C"/>
    <property type="match status" value="1"/>
</dbReference>
<comment type="similarity">
    <text evidence="4">Belongs to the thymidine/pyrimidine-nucleoside phosphorylase family. Type 2 subfamily.</text>
</comment>
<dbReference type="SUPFAM" id="SSF47648">
    <property type="entry name" value="Nucleoside phosphorylase/phosphoribosyltransferase N-terminal domain"/>
    <property type="match status" value="1"/>
</dbReference>
<dbReference type="Pfam" id="PF02885">
    <property type="entry name" value="Glycos_trans_3N"/>
    <property type="match status" value="1"/>
</dbReference>
<gene>
    <name evidence="6" type="ORF">FKG94_08570</name>
</gene>
<sequence>MLENGSRGLTATRMGIDTQQELVVYMRSDCQVCRSEGFVAQTRVRLRLEERYIIAKLNLVSAALLAPGSIGLSDSAWHKLGAAEGDRLRVEHPHYLTSLSFVRSKIFNNRLSAQAIRHIIGDIAAGRYSDVHLAAFLTACSGDRLDLPEIIDLTKAMVSVGKVLSWPGRSTVLDKHCVGGLPGNRTTPIVAAIVAAAGLTIPKTSSRSITSPAGTADTMEVLTGVELSLEQLQAVVGAEGACLAWGGSINISPADDLLIRVERAINLDGEGQLIASVLSKKIAAGATHVIIDIPVGESAKVRSQKRARHLSTLFAAVGNELGIRVLPVITDGRQPVGFGIGPALEAADVMAVLQRSPQAPVDLRRRALFLAGLLLELSDQYAPGEGRAVAESLLDSGSAWEKFRAVCRRQGGLKSIPTAPYQRRICARTGGRVKSFDNRQLAQIAKLAGAPKAKAAGIQLAKKLGDTVTAGELLMTIHAETQGELRYAENFYHRVENVCRIE</sequence>
<dbReference type="InterPro" id="IPR035902">
    <property type="entry name" value="Nuc_phospho_transferase"/>
</dbReference>
<dbReference type="EMBL" id="VHSG01000008">
    <property type="protein sequence ID" value="TQV81153.1"/>
    <property type="molecule type" value="Genomic_DNA"/>
</dbReference>
<dbReference type="GO" id="GO:0005829">
    <property type="term" value="C:cytosol"/>
    <property type="evidence" value="ECO:0007669"/>
    <property type="project" value="TreeGrafter"/>
</dbReference>
<dbReference type="InterPro" id="IPR036320">
    <property type="entry name" value="Glycosyl_Trfase_fam3_N_dom_sf"/>
</dbReference>